<dbReference type="AlphaFoldDB" id="A0A1W6K970"/>
<gene>
    <name evidence="2" type="ORF">MARSALSMR5_01886</name>
</gene>
<organism evidence="2 3">
    <name type="scientific">Marinobacter salarius</name>
    <dbReference type="NCBI Taxonomy" id="1420917"/>
    <lineage>
        <taxon>Bacteria</taxon>
        <taxon>Pseudomonadati</taxon>
        <taxon>Pseudomonadota</taxon>
        <taxon>Gammaproteobacteria</taxon>
        <taxon>Pseudomonadales</taxon>
        <taxon>Marinobacteraceae</taxon>
        <taxon>Marinobacter</taxon>
    </lineage>
</organism>
<dbReference type="GeneID" id="77255842"/>
<evidence type="ECO:0000313" key="3">
    <source>
        <dbReference type="Proteomes" id="UP000193100"/>
    </source>
</evidence>
<name>A0A1W6K970_9GAMM</name>
<accession>A0A1W6K970</accession>
<sequence length="108" mass="12475">MRHKRDWKQVGIWFAALVLLMALVASHARASNECKLSASAAWYAAHIEQPRPRTWNEQQFIEVSRQLLARSHGNIVRFLVQYREDCEEGRAPRHVRVNGDRVVLGRSA</sequence>
<feature type="chain" id="PRO_5013230033" evidence="1">
    <location>
        <begin position="31"/>
        <end position="108"/>
    </location>
</feature>
<reference evidence="2 3" key="1">
    <citation type="submission" date="2017-04" db="EMBL/GenBank/DDBJ databases">
        <title>Genome Sequence of Marinobacter salarius strain SMR5 Isolated from a culture of the Diatom Skeletonema marinoi.</title>
        <authorList>
            <person name="Topel M."/>
            <person name="Pinder M.I.M."/>
            <person name="Johansson O.N."/>
            <person name="Kourtchenko O."/>
            <person name="Godhe A."/>
            <person name="Clarke A.K."/>
        </authorList>
    </citation>
    <scope>NUCLEOTIDE SEQUENCE [LARGE SCALE GENOMIC DNA]</scope>
    <source>
        <strain evidence="2 3">SMR5</strain>
    </source>
</reference>
<proteinExistence type="predicted"/>
<dbReference type="RefSeq" id="WP_085680330.1">
    <property type="nucleotide sequence ID" value="NZ_CP020931.1"/>
</dbReference>
<protein>
    <submittedName>
        <fullName evidence="2">Uncharacterized protein</fullName>
    </submittedName>
</protein>
<evidence type="ECO:0000313" key="2">
    <source>
        <dbReference type="EMBL" id="ARM83964.1"/>
    </source>
</evidence>
<evidence type="ECO:0000256" key="1">
    <source>
        <dbReference type="SAM" id="SignalP"/>
    </source>
</evidence>
<feature type="signal peptide" evidence="1">
    <location>
        <begin position="1"/>
        <end position="30"/>
    </location>
</feature>
<dbReference type="EMBL" id="CP020931">
    <property type="protein sequence ID" value="ARM83964.1"/>
    <property type="molecule type" value="Genomic_DNA"/>
</dbReference>
<dbReference type="Proteomes" id="UP000193100">
    <property type="component" value="Chromosome"/>
</dbReference>
<keyword evidence="1" id="KW-0732">Signal</keyword>